<protein>
    <submittedName>
        <fullName evidence="4">ShKT domain-containing protein</fullName>
    </submittedName>
</protein>
<comment type="caution">
    <text evidence="1">Lacks conserved residue(s) required for the propagation of feature annotation.</text>
</comment>
<evidence type="ECO:0000256" key="1">
    <source>
        <dbReference type="PROSITE-ProRule" id="PRU01005"/>
    </source>
</evidence>
<dbReference type="WBParaSite" id="ALUE_0000332101-mRNA-1">
    <property type="protein sequence ID" value="ALUE_0000332101-mRNA-1"/>
    <property type="gene ID" value="ALUE_0000332101"/>
</dbReference>
<sequence length="135" mass="15182">MNVLFSVVNELQSTASVVPIVLLFVIRASLVPAYVTVLSTCEDYDVDCSEWAALADEDCDAWLRSNCEVSCKMCEPRPSDRVPARSIQKEEPQPRCTNRYTLCERWTRQGECNGNPSFMHVQCCLSCATKTASEY</sequence>
<name>A0A0M3HNM9_ASCLU</name>
<proteinExistence type="predicted"/>
<evidence type="ECO:0000313" key="4">
    <source>
        <dbReference type="WBParaSite" id="ALUE_0000332101-mRNA-1"/>
    </source>
</evidence>
<organism evidence="3 4">
    <name type="scientific">Ascaris lumbricoides</name>
    <name type="common">Giant roundworm</name>
    <dbReference type="NCBI Taxonomy" id="6252"/>
    <lineage>
        <taxon>Eukaryota</taxon>
        <taxon>Metazoa</taxon>
        <taxon>Ecdysozoa</taxon>
        <taxon>Nematoda</taxon>
        <taxon>Chromadorea</taxon>
        <taxon>Rhabditida</taxon>
        <taxon>Spirurina</taxon>
        <taxon>Ascaridomorpha</taxon>
        <taxon>Ascaridoidea</taxon>
        <taxon>Ascarididae</taxon>
        <taxon>Ascaris</taxon>
    </lineage>
</organism>
<accession>A0A0M3HNM9</accession>
<dbReference type="Proteomes" id="UP000036681">
    <property type="component" value="Unplaced"/>
</dbReference>
<evidence type="ECO:0000313" key="3">
    <source>
        <dbReference type="Proteomes" id="UP000036681"/>
    </source>
</evidence>
<keyword evidence="3" id="KW-1185">Reference proteome</keyword>
<feature type="domain" description="ShKT" evidence="2">
    <location>
        <begin position="41"/>
        <end position="74"/>
    </location>
</feature>
<dbReference type="Pfam" id="PF01549">
    <property type="entry name" value="ShK"/>
    <property type="match status" value="2"/>
</dbReference>
<reference evidence="4" key="1">
    <citation type="submission" date="2017-02" db="UniProtKB">
        <authorList>
            <consortium name="WormBaseParasite"/>
        </authorList>
    </citation>
    <scope>IDENTIFICATION</scope>
</reference>
<dbReference type="InterPro" id="IPR003582">
    <property type="entry name" value="ShKT_dom"/>
</dbReference>
<dbReference type="SMART" id="SM00254">
    <property type="entry name" value="ShKT"/>
    <property type="match status" value="2"/>
</dbReference>
<dbReference type="AlphaFoldDB" id="A0A0M3HNM9"/>
<evidence type="ECO:0000259" key="2">
    <source>
        <dbReference type="PROSITE" id="PS51670"/>
    </source>
</evidence>
<dbReference type="PROSITE" id="PS51670">
    <property type="entry name" value="SHKT"/>
    <property type="match status" value="2"/>
</dbReference>
<feature type="domain" description="ShKT" evidence="2">
    <location>
        <begin position="96"/>
        <end position="131"/>
    </location>
</feature>